<accession>A0ABM8UYT6</accession>
<gene>
    <name evidence="1" type="ORF">DYBT9623_05432</name>
</gene>
<dbReference type="EMBL" id="CAJRAU010000013">
    <property type="protein sequence ID" value="CAG5074744.1"/>
    <property type="molecule type" value="Genomic_DNA"/>
</dbReference>
<organism evidence="1 2">
    <name type="scientific">Dyadobacter linearis</name>
    <dbReference type="NCBI Taxonomy" id="2823330"/>
    <lineage>
        <taxon>Bacteria</taxon>
        <taxon>Pseudomonadati</taxon>
        <taxon>Bacteroidota</taxon>
        <taxon>Cytophagia</taxon>
        <taxon>Cytophagales</taxon>
        <taxon>Spirosomataceae</taxon>
        <taxon>Dyadobacter</taxon>
    </lineage>
</organism>
<evidence type="ECO:0000313" key="1">
    <source>
        <dbReference type="EMBL" id="CAG5074744.1"/>
    </source>
</evidence>
<evidence type="ECO:0000313" key="2">
    <source>
        <dbReference type="Proteomes" id="UP000679725"/>
    </source>
</evidence>
<keyword evidence="2" id="KW-1185">Reference proteome</keyword>
<sequence length="86" mass="9910">MTKRTKITPLILTLPTRKEIYKKQQPMKHLLACALALMTGACQQKKLPILGEPDIVVEMVDGKKTEVTEYHTIRLLSWENMLMTWA</sequence>
<dbReference type="Proteomes" id="UP000679725">
    <property type="component" value="Unassembled WGS sequence"/>
</dbReference>
<proteinExistence type="predicted"/>
<protein>
    <submittedName>
        <fullName evidence="1">Uncharacterized protein</fullName>
    </submittedName>
</protein>
<name>A0ABM8UYT6_9BACT</name>
<comment type="caution">
    <text evidence="1">The sequence shown here is derived from an EMBL/GenBank/DDBJ whole genome shotgun (WGS) entry which is preliminary data.</text>
</comment>
<reference evidence="1 2" key="1">
    <citation type="submission" date="2021-04" db="EMBL/GenBank/DDBJ databases">
        <authorList>
            <person name="Rodrigo-Torres L."/>
            <person name="Arahal R. D."/>
            <person name="Lucena T."/>
        </authorList>
    </citation>
    <scope>NUCLEOTIDE SEQUENCE [LARGE SCALE GENOMIC DNA]</scope>
    <source>
        <strain evidence="1 2">CECT 9623</strain>
    </source>
</reference>
<dbReference type="RefSeq" id="WP_229254900.1">
    <property type="nucleotide sequence ID" value="NZ_CAJRAU010000013.1"/>
</dbReference>